<comment type="caution">
    <text evidence="4">The sequence shown here is derived from an EMBL/GenBank/DDBJ whole genome shotgun (WGS) entry which is preliminary data.</text>
</comment>
<protein>
    <submittedName>
        <fullName evidence="4">Uncharacterized protein</fullName>
    </submittedName>
</protein>
<feature type="compositionally biased region" description="Acidic residues" evidence="1">
    <location>
        <begin position="92"/>
        <end position="103"/>
    </location>
</feature>
<feature type="region of interest" description="Disordered" evidence="1">
    <location>
        <begin position="214"/>
        <end position="237"/>
    </location>
</feature>
<dbReference type="Proteomes" id="UP000472727">
    <property type="component" value="Unassembled WGS sequence"/>
</dbReference>
<feature type="region of interest" description="Disordered" evidence="1">
    <location>
        <begin position="1"/>
        <end position="28"/>
    </location>
</feature>
<evidence type="ECO:0000256" key="2">
    <source>
        <dbReference type="SAM" id="Phobius"/>
    </source>
</evidence>
<evidence type="ECO:0000256" key="1">
    <source>
        <dbReference type="SAM" id="MobiDB-lite"/>
    </source>
</evidence>
<evidence type="ECO:0000313" key="3">
    <source>
        <dbReference type="EMBL" id="KAF3224697.1"/>
    </source>
</evidence>
<sequence length="458" mass="52328">MNTNKPAEKRPPLVKPTLRKPEPVKGKSLTRLIIMNKFQGNNKVRRADELVHMGEKKQQSLRSRKPIPVPTTRESSSPEPRPQGRIIKSTVEEEVVVVEETDIDTNLSPEAVKPAYEADDLERNQNDKREDEGSPIEEDSALKDETPHFPLLKLKGHTFPREKVIVPNNPASDDEDDELLERWATEPVIESVRSLRSIIHPNHQVTTEKYSVIEEEEEEEGEEEEVEEEEGLNPLYNPEDAIYELEDSDKVYHPEELYHRLDYMQSIGGMDDEEEEGGGGYTLGELVEYREEEDEKEGIEWALWTIAAIVVVLIAIGIVAFGVGWKPSSLLEQVKQSPMRLPGLGTRQPMRPNSPKYTNINVPQNLPNSKVRVPPRLRAAPSSFRGSKGIVWYFFRAGEIIKETFTTNSGMTYITNKVVDKRTIWEKIKNGDFKKTVLERVRNGNLNGLFGGKKRKWW</sequence>
<dbReference type="Proteomes" id="UP000483672">
    <property type="component" value="Unassembled WGS sequence"/>
</dbReference>
<feature type="compositionally biased region" description="Basic and acidic residues" evidence="1">
    <location>
        <begin position="45"/>
        <end position="58"/>
    </location>
</feature>
<proteinExistence type="predicted"/>
<dbReference type="EMBL" id="WIPF01000013">
    <property type="protein sequence ID" value="KAF3229100.1"/>
    <property type="molecule type" value="Genomic_DNA"/>
</dbReference>
<evidence type="ECO:0000313" key="4">
    <source>
        <dbReference type="EMBL" id="KAF3229100.1"/>
    </source>
</evidence>
<keyword evidence="2" id="KW-0812">Transmembrane</keyword>
<name>A0A6G1LS08_ORBOL</name>
<feature type="compositionally biased region" description="Basic and acidic residues" evidence="1">
    <location>
        <begin position="1"/>
        <end position="11"/>
    </location>
</feature>
<feature type="compositionally biased region" description="Basic and acidic residues" evidence="1">
    <location>
        <begin position="121"/>
        <end position="132"/>
    </location>
</feature>
<dbReference type="AlphaFoldDB" id="A0A6G1LS08"/>
<keyword evidence="2" id="KW-1133">Transmembrane helix</keyword>
<feature type="region of interest" description="Disordered" evidence="1">
    <location>
        <begin position="41"/>
        <end position="148"/>
    </location>
</feature>
<keyword evidence="2" id="KW-0472">Membrane</keyword>
<feature type="compositionally biased region" description="Acidic residues" evidence="1">
    <location>
        <begin position="214"/>
        <end position="231"/>
    </location>
</feature>
<feature type="transmembrane region" description="Helical" evidence="2">
    <location>
        <begin position="301"/>
        <end position="325"/>
    </location>
</feature>
<evidence type="ECO:0000313" key="6">
    <source>
        <dbReference type="Proteomes" id="UP000483672"/>
    </source>
</evidence>
<accession>A0A6G1LS08</accession>
<organism evidence="4 6">
    <name type="scientific">Orbilia oligospora</name>
    <name type="common">Nematode-trapping fungus</name>
    <name type="synonym">Arthrobotrys oligospora</name>
    <dbReference type="NCBI Taxonomy" id="2813651"/>
    <lineage>
        <taxon>Eukaryota</taxon>
        <taxon>Fungi</taxon>
        <taxon>Dikarya</taxon>
        <taxon>Ascomycota</taxon>
        <taxon>Pezizomycotina</taxon>
        <taxon>Orbiliomycetes</taxon>
        <taxon>Orbiliales</taxon>
        <taxon>Orbiliaceae</taxon>
        <taxon>Orbilia</taxon>
    </lineage>
</organism>
<dbReference type="EMBL" id="WIWS01000018">
    <property type="protein sequence ID" value="KAF3224697.1"/>
    <property type="molecule type" value="Genomic_DNA"/>
</dbReference>
<gene>
    <name evidence="3" type="ORF">TWF106_003660</name>
    <name evidence="4" type="ORF">TWF191_001652</name>
</gene>
<reference evidence="5 6" key="1">
    <citation type="submission" date="2019-06" db="EMBL/GenBank/DDBJ databases">
        <authorList>
            <person name="Palmer J.M."/>
        </authorList>
    </citation>
    <scope>NUCLEOTIDE SEQUENCE [LARGE SCALE GENOMIC DNA]</scope>
    <source>
        <strain evidence="3 5">TWF106</strain>
        <strain evidence="4 6">TWF191</strain>
    </source>
</reference>
<evidence type="ECO:0000313" key="5">
    <source>
        <dbReference type="Proteomes" id="UP000472727"/>
    </source>
</evidence>